<comment type="caution">
    <text evidence="3">The sequence shown here is derived from an EMBL/GenBank/DDBJ whole genome shotgun (WGS) entry which is preliminary data.</text>
</comment>
<dbReference type="RefSeq" id="WP_338281019.1">
    <property type="nucleotide sequence ID" value="NZ_BTTX01000007.1"/>
</dbReference>
<sequence>MQERTLIHMGLHLAALAVLTCGPGALADQASPYRVTLTLSEDTVRGLAESGTFLYGFMAVGGTDQAAVPLVWFQLRDYSLTTTLSWQEQWQAYVSLHVAAPSPTVNASAAYGITPGQTLQVQTPQGLGQVVDDGVQGALSIVNQTQAPLTCGLSLRSGGASAPIAAFPLYGNGLQLLVPVKRVLLMFSTVPLEPGTPLRRSCGPGVLMDFSDAPTREISFDLNTGWDLRGKSWARTIPAGSDLVPLLIVQTGPLRPRQRPVKPAPAIVSAPSKKQ</sequence>
<evidence type="ECO:0000313" key="3">
    <source>
        <dbReference type="EMBL" id="GMU09986.1"/>
    </source>
</evidence>
<feature type="signal peptide" evidence="2">
    <location>
        <begin position="1"/>
        <end position="27"/>
    </location>
</feature>
<evidence type="ECO:0000256" key="1">
    <source>
        <dbReference type="SAM" id="MobiDB-lite"/>
    </source>
</evidence>
<evidence type="ECO:0000256" key="2">
    <source>
        <dbReference type="SAM" id="SignalP"/>
    </source>
</evidence>
<keyword evidence="4" id="KW-1185">Reference proteome</keyword>
<feature type="region of interest" description="Disordered" evidence="1">
    <location>
        <begin position="255"/>
        <end position="275"/>
    </location>
</feature>
<protein>
    <submittedName>
        <fullName evidence="3">Uncharacterized protein</fullName>
    </submittedName>
</protein>
<keyword evidence="2" id="KW-0732">Signal</keyword>
<organism evidence="3 4">
    <name type="scientific">Corallococcus caeni</name>
    <dbReference type="NCBI Taxonomy" id="3082388"/>
    <lineage>
        <taxon>Bacteria</taxon>
        <taxon>Pseudomonadati</taxon>
        <taxon>Myxococcota</taxon>
        <taxon>Myxococcia</taxon>
        <taxon>Myxococcales</taxon>
        <taxon>Cystobacterineae</taxon>
        <taxon>Myxococcaceae</taxon>
        <taxon>Corallococcus</taxon>
    </lineage>
</organism>
<dbReference type="Proteomes" id="UP001342631">
    <property type="component" value="Unassembled WGS sequence"/>
</dbReference>
<accession>A0ABQ6R178</accession>
<dbReference type="EMBL" id="BTTX01000007">
    <property type="protein sequence ID" value="GMU09986.1"/>
    <property type="molecule type" value="Genomic_DNA"/>
</dbReference>
<name>A0ABQ6R178_9BACT</name>
<reference evidence="3 4" key="1">
    <citation type="journal article" date="2024" name="Arch. Microbiol.">
        <title>Corallococcus caeni sp. nov., a novel myxobacterium isolated from activated sludge.</title>
        <authorList>
            <person name="Tomita S."/>
            <person name="Nakai R."/>
            <person name="Kuroda K."/>
            <person name="Kurashita H."/>
            <person name="Hatamoto M."/>
            <person name="Yamaguchi T."/>
            <person name="Narihiro T."/>
        </authorList>
    </citation>
    <scope>NUCLEOTIDE SEQUENCE [LARGE SCALE GENOMIC DNA]</scope>
    <source>
        <strain evidence="3 4">NO1</strain>
    </source>
</reference>
<proteinExistence type="predicted"/>
<gene>
    <name evidence="3" type="ORF">ASNO1_62400</name>
</gene>
<evidence type="ECO:0000313" key="4">
    <source>
        <dbReference type="Proteomes" id="UP001342631"/>
    </source>
</evidence>
<feature type="chain" id="PRO_5046576654" evidence="2">
    <location>
        <begin position="28"/>
        <end position="275"/>
    </location>
</feature>